<dbReference type="PANTHER" id="PTHR43537:SF54">
    <property type="entry name" value="TRANSCRIPTIONAL REGULATOR, GNTR FAMILY"/>
    <property type="match status" value="1"/>
</dbReference>
<dbReference type="EMBL" id="BNJF01000001">
    <property type="protein sequence ID" value="GHO42650.1"/>
    <property type="molecule type" value="Genomic_DNA"/>
</dbReference>
<accession>A0A8J3MRU9</accession>
<name>A0A8J3MRU9_9CHLR</name>
<keyword evidence="6" id="KW-1185">Reference proteome</keyword>
<dbReference type="SMART" id="SM00895">
    <property type="entry name" value="FCD"/>
    <property type="match status" value="1"/>
</dbReference>
<dbReference type="InterPro" id="IPR008920">
    <property type="entry name" value="TF_FadR/GntR_C"/>
</dbReference>
<evidence type="ECO:0000256" key="2">
    <source>
        <dbReference type="ARBA" id="ARBA00023125"/>
    </source>
</evidence>
<dbReference type="GO" id="GO:0003700">
    <property type="term" value="F:DNA-binding transcription factor activity"/>
    <property type="evidence" value="ECO:0007669"/>
    <property type="project" value="InterPro"/>
</dbReference>
<dbReference type="GO" id="GO:0003677">
    <property type="term" value="F:DNA binding"/>
    <property type="evidence" value="ECO:0007669"/>
    <property type="project" value="UniProtKB-KW"/>
</dbReference>
<dbReference type="Pfam" id="PF00392">
    <property type="entry name" value="GntR"/>
    <property type="match status" value="1"/>
</dbReference>
<proteinExistence type="predicted"/>
<dbReference type="Pfam" id="PF07729">
    <property type="entry name" value="FCD"/>
    <property type="match status" value="1"/>
</dbReference>
<feature type="domain" description="HTH gntR-type" evidence="4">
    <location>
        <begin position="11"/>
        <end position="79"/>
    </location>
</feature>
<dbReference type="PRINTS" id="PR00035">
    <property type="entry name" value="HTHGNTR"/>
</dbReference>
<keyword evidence="3" id="KW-0804">Transcription</keyword>
<dbReference type="InterPro" id="IPR036390">
    <property type="entry name" value="WH_DNA-bd_sf"/>
</dbReference>
<gene>
    <name evidence="5" type="ORF">KSX_08130</name>
</gene>
<dbReference type="Gene3D" id="1.10.10.10">
    <property type="entry name" value="Winged helix-like DNA-binding domain superfamily/Winged helix DNA-binding domain"/>
    <property type="match status" value="1"/>
</dbReference>
<dbReference type="Proteomes" id="UP000612362">
    <property type="component" value="Unassembled WGS sequence"/>
</dbReference>
<dbReference type="PANTHER" id="PTHR43537">
    <property type="entry name" value="TRANSCRIPTIONAL REGULATOR, GNTR FAMILY"/>
    <property type="match status" value="1"/>
</dbReference>
<keyword evidence="1" id="KW-0805">Transcription regulation</keyword>
<dbReference type="PROSITE" id="PS50949">
    <property type="entry name" value="HTH_GNTR"/>
    <property type="match status" value="1"/>
</dbReference>
<dbReference type="InterPro" id="IPR011711">
    <property type="entry name" value="GntR_C"/>
</dbReference>
<evidence type="ECO:0000313" key="5">
    <source>
        <dbReference type="EMBL" id="GHO42650.1"/>
    </source>
</evidence>
<dbReference type="CDD" id="cd07377">
    <property type="entry name" value="WHTH_GntR"/>
    <property type="match status" value="1"/>
</dbReference>
<evidence type="ECO:0000256" key="1">
    <source>
        <dbReference type="ARBA" id="ARBA00023015"/>
    </source>
</evidence>
<dbReference type="SUPFAM" id="SSF46785">
    <property type="entry name" value="Winged helix' DNA-binding domain"/>
    <property type="match status" value="1"/>
</dbReference>
<dbReference type="AlphaFoldDB" id="A0A8J3MRU9"/>
<dbReference type="RefSeq" id="WP_220192169.1">
    <property type="nucleotide sequence ID" value="NZ_BNJF01000001.1"/>
</dbReference>
<dbReference type="Gene3D" id="1.20.120.530">
    <property type="entry name" value="GntR ligand-binding domain-like"/>
    <property type="match status" value="1"/>
</dbReference>
<dbReference type="SMART" id="SM00345">
    <property type="entry name" value="HTH_GNTR"/>
    <property type="match status" value="1"/>
</dbReference>
<evidence type="ECO:0000256" key="3">
    <source>
        <dbReference type="ARBA" id="ARBA00023163"/>
    </source>
</evidence>
<keyword evidence="2" id="KW-0238">DNA-binding</keyword>
<comment type="caution">
    <text evidence="5">The sequence shown here is derived from an EMBL/GenBank/DDBJ whole genome shotgun (WGS) entry which is preliminary data.</text>
</comment>
<dbReference type="InterPro" id="IPR000524">
    <property type="entry name" value="Tscrpt_reg_HTH_GntR"/>
</dbReference>
<dbReference type="SUPFAM" id="SSF48008">
    <property type="entry name" value="GntR ligand-binding domain-like"/>
    <property type="match status" value="1"/>
</dbReference>
<sequence>MTSSDWAPYGAVLQRSVPDRIKQYILDQHLESGAELPSESELASQLGISRNAVREAIKILQTLDIVETRHGQGTFVGKLSLNALVDGLAFRVLFDGEEHLRTLRELLEIRQVLECGLIQRVPRTIPAEHITELYQLVEAMETQAEQNALSPQEDRAFHDVLYRSLDNKLLIQILQAFWDVFQRVRQTLPGIPPHPQITAQAHRRIVDAVAARDVHAAAAAMQEHFRGISNWVLENPQE</sequence>
<evidence type="ECO:0000313" key="6">
    <source>
        <dbReference type="Proteomes" id="UP000612362"/>
    </source>
</evidence>
<reference evidence="5" key="1">
    <citation type="submission" date="2020-10" db="EMBL/GenBank/DDBJ databases">
        <title>Taxonomic study of unclassified bacteria belonging to the class Ktedonobacteria.</title>
        <authorList>
            <person name="Yabe S."/>
            <person name="Wang C.M."/>
            <person name="Zheng Y."/>
            <person name="Sakai Y."/>
            <person name="Cavaletti L."/>
            <person name="Monciardini P."/>
            <person name="Donadio S."/>
        </authorList>
    </citation>
    <scope>NUCLEOTIDE SEQUENCE</scope>
    <source>
        <strain evidence="5">SOSP1-1</strain>
    </source>
</reference>
<evidence type="ECO:0000259" key="4">
    <source>
        <dbReference type="PROSITE" id="PS50949"/>
    </source>
</evidence>
<organism evidence="5 6">
    <name type="scientific">Ktedonospora formicarum</name>
    <dbReference type="NCBI Taxonomy" id="2778364"/>
    <lineage>
        <taxon>Bacteria</taxon>
        <taxon>Bacillati</taxon>
        <taxon>Chloroflexota</taxon>
        <taxon>Ktedonobacteria</taxon>
        <taxon>Ktedonobacterales</taxon>
        <taxon>Ktedonobacteraceae</taxon>
        <taxon>Ktedonospora</taxon>
    </lineage>
</organism>
<dbReference type="InterPro" id="IPR036388">
    <property type="entry name" value="WH-like_DNA-bd_sf"/>
</dbReference>
<protein>
    <submittedName>
        <fullName evidence="5">GntR family transcriptional regulator</fullName>
    </submittedName>
</protein>